<keyword evidence="4 9" id="KW-0808">Transferase</keyword>
<dbReference type="PANTHER" id="PTHR45753">
    <property type="entry name" value="ORNITHINE CARBAMOYLTRANSFERASE, MITOCHONDRIAL"/>
    <property type="match status" value="1"/>
</dbReference>
<evidence type="ECO:0000313" key="12">
    <source>
        <dbReference type="EMBL" id="MFC6182064.1"/>
    </source>
</evidence>
<comment type="function">
    <text evidence="6">Catalyzes the condensation of carbamoyl phosphate and aspartate to form carbamoyl aspartate and inorganic phosphate, the committed step in the de novo pyrimidine nucleotide biosynthesis pathway.</text>
</comment>
<dbReference type="Pfam" id="PF00185">
    <property type="entry name" value="OTCace"/>
    <property type="match status" value="1"/>
</dbReference>
<dbReference type="InterPro" id="IPR006132">
    <property type="entry name" value="Asp/Orn_carbamoyltranf_P-bd"/>
</dbReference>
<feature type="domain" description="Aspartate/ornithine carbamoyltransferase carbamoyl-P binding" evidence="11">
    <location>
        <begin position="2"/>
        <end position="142"/>
    </location>
</feature>
<gene>
    <name evidence="12" type="primary">pyrB</name>
    <name evidence="12" type="ORF">ACFP5Y_12585</name>
</gene>
<dbReference type="PANTHER" id="PTHR45753:SF6">
    <property type="entry name" value="ASPARTATE CARBAMOYLTRANSFERASE"/>
    <property type="match status" value="1"/>
</dbReference>
<dbReference type="Gene3D" id="3.40.50.1370">
    <property type="entry name" value="Aspartate/ornithine carbamoyltransferase"/>
    <property type="match status" value="2"/>
</dbReference>
<evidence type="ECO:0000256" key="2">
    <source>
        <dbReference type="ARBA" id="ARBA00008896"/>
    </source>
</evidence>
<dbReference type="SUPFAM" id="SSF53671">
    <property type="entry name" value="Aspartate/ornithine carbamoyltransferase"/>
    <property type="match status" value="1"/>
</dbReference>
<evidence type="ECO:0000256" key="9">
    <source>
        <dbReference type="RuleBase" id="RU003634"/>
    </source>
</evidence>
<dbReference type="InterPro" id="IPR006131">
    <property type="entry name" value="Asp_carbamoyltransf_Asp/Orn-bd"/>
</dbReference>
<dbReference type="NCBIfam" id="TIGR00670">
    <property type="entry name" value="asp_carb_tr"/>
    <property type="match status" value="1"/>
</dbReference>
<feature type="domain" description="Aspartate/ornithine carbamoyltransferase Asp/Orn-binding" evidence="10">
    <location>
        <begin position="149"/>
        <end position="298"/>
    </location>
</feature>
<dbReference type="EC" id="2.1.3.2" evidence="3 8"/>
<keyword evidence="12" id="KW-0687">Ribonucleoprotein</keyword>
<dbReference type="GO" id="GO:0004070">
    <property type="term" value="F:aspartate carbamoyltransferase activity"/>
    <property type="evidence" value="ECO:0007669"/>
    <property type="project" value="UniProtKB-EC"/>
</dbReference>
<dbReference type="PRINTS" id="PR00101">
    <property type="entry name" value="ATCASE"/>
</dbReference>
<evidence type="ECO:0000256" key="4">
    <source>
        <dbReference type="ARBA" id="ARBA00022679"/>
    </source>
</evidence>
<dbReference type="InterPro" id="IPR002082">
    <property type="entry name" value="Asp_carbamoyltransf"/>
</dbReference>
<dbReference type="InterPro" id="IPR006130">
    <property type="entry name" value="Asp/Orn_carbamoylTrfase"/>
</dbReference>
<evidence type="ECO:0000256" key="8">
    <source>
        <dbReference type="NCBIfam" id="TIGR00670"/>
    </source>
</evidence>
<keyword evidence="5" id="KW-0665">Pyrimidine biosynthesis</keyword>
<evidence type="ECO:0000256" key="1">
    <source>
        <dbReference type="ARBA" id="ARBA00004852"/>
    </source>
</evidence>
<dbReference type="RefSeq" id="WP_379832481.1">
    <property type="nucleotide sequence ID" value="NZ_JBHSSC010000043.1"/>
</dbReference>
<protein>
    <recommendedName>
        <fullName evidence="3 8">Aspartate carbamoyltransferase</fullName>
        <ecNumber evidence="3 8">2.1.3.2</ecNumber>
    </recommendedName>
</protein>
<dbReference type="InterPro" id="IPR036901">
    <property type="entry name" value="Asp/Orn_carbamoylTrfase_sf"/>
</dbReference>
<keyword evidence="13" id="KW-1185">Reference proteome</keyword>
<evidence type="ECO:0000256" key="3">
    <source>
        <dbReference type="ARBA" id="ARBA00013008"/>
    </source>
</evidence>
<evidence type="ECO:0000259" key="10">
    <source>
        <dbReference type="Pfam" id="PF00185"/>
    </source>
</evidence>
<accession>A0ABW1S2Z8</accession>
<name>A0ABW1S2Z8_9LACO</name>
<dbReference type="NCBIfam" id="NF002032">
    <property type="entry name" value="PRK00856.1"/>
    <property type="match status" value="1"/>
</dbReference>
<evidence type="ECO:0000256" key="7">
    <source>
        <dbReference type="ARBA" id="ARBA00048859"/>
    </source>
</evidence>
<evidence type="ECO:0000256" key="5">
    <source>
        <dbReference type="ARBA" id="ARBA00022975"/>
    </source>
</evidence>
<organism evidence="12 13">
    <name type="scientific">Lactiplantibacillus daowaiensis</name>
    <dbReference type="NCBI Taxonomy" id="2559918"/>
    <lineage>
        <taxon>Bacteria</taxon>
        <taxon>Bacillati</taxon>
        <taxon>Bacillota</taxon>
        <taxon>Bacilli</taxon>
        <taxon>Lactobacillales</taxon>
        <taxon>Lactobacillaceae</taxon>
        <taxon>Lactiplantibacillus</taxon>
    </lineage>
</organism>
<evidence type="ECO:0000313" key="13">
    <source>
        <dbReference type="Proteomes" id="UP001596282"/>
    </source>
</evidence>
<dbReference type="EMBL" id="JBHSSC010000043">
    <property type="protein sequence ID" value="MFC6182064.1"/>
    <property type="molecule type" value="Genomic_DNA"/>
</dbReference>
<dbReference type="GO" id="GO:0005840">
    <property type="term" value="C:ribosome"/>
    <property type="evidence" value="ECO:0007669"/>
    <property type="project" value="UniProtKB-KW"/>
</dbReference>
<reference evidence="13" key="1">
    <citation type="journal article" date="2019" name="Int. J. Syst. Evol. Microbiol.">
        <title>The Global Catalogue of Microorganisms (GCM) 10K type strain sequencing project: providing services to taxonomists for standard genome sequencing and annotation.</title>
        <authorList>
            <consortium name="The Broad Institute Genomics Platform"/>
            <consortium name="The Broad Institute Genome Sequencing Center for Infectious Disease"/>
            <person name="Wu L."/>
            <person name="Ma J."/>
        </authorList>
    </citation>
    <scope>NUCLEOTIDE SEQUENCE [LARGE SCALE GENOMIC DNA]</scope>
    <source>
        <strain evidence="13">CCM 8933</strain>
    </source>
</reference>
<comment type="similarity">
    <text evidence="2">Belongs to the aspartate/ornithine carbamoyltransferase superfamily. ATCase family.</text>
</comment>
<evidence type="ECO:0000256" key="6">
    <source>
        <dbReference type="ARBA" id="ARBA00043884"/>
    </source>
</evidence>
<proteinExistence type="inferred from homology"/>
<comment type="caution">
    <text evidence="12">The sequence shown here is derived from an EMBL/GenBank/DDBJ whole genome shotgun (WGS) entry which is preliminary data.</text>
</comment>
<keyword evidence="12" id="KW-0689">Ribosomal protein</keyword>
<dbReference type="PROSITE" id="PS00097">
    <property type="entry name" value="CARBAMOYLTRANSFERASE"/>
    <property type="match status" value="1"/>
</dbReference>
<dbReference type="Pfam" id="PF02729">
    <property type="entry name" value="OTCace_N"/>
    <property type="match status" value="1"/>
</dbReference>
<dbReference type="PRINTS" id="PR00100">
    <property type="entry name" value="AOTCASE"/>
</dbReference>
<comment type="catalytic activity">
    <reaction evidence="7">
        <text>carbamoyl phosphate + L-aspartate = N-carbamoyl-L-aspartate + phosphate + H(+)</text>
        <dbReference type="Rhea" id="RHEA:20013"/>
        <dbReference type="ChEBI" id="CHEBI:15378"/>
        <dbReference type="ChEBI" id="CHEBI:29991"/>
        <dbReference type="ChEBI" id="CHEBI:32814"/>
        <dbReference type="ChEBI" id="CHEBI:43474"/>
        <dbReference type="ChEBI" id="CHEBI:58228"/>
        <dbReference type="EC" id="2.1.3.2"/>
    </reaction>
</comment>
<dbReference type="Proteomes" id="UP001596282">
    <property type="component" value="Unassembled WGS sequence"/>
</dbReference>
<evidence type="ECO:0000259" key="11">
    <source>
        <dbReference type="Pfam" id="PF02729"/>
    </source>
</evidence>
<comment type="pathway">
    <text evidence="1">Pyrimidine metabolism; UMP biosynthesis via de novo pathway; (S)-dihydroorotate from bicarbonate: step 2/3.</text>
</comment>
<sequence>MQHFIRNQDLSVPVVLDLIKRAQALATGQLDLSQHGVQRQLGCLFYEPSTRTRLSFASAMHGLGGQVIGFESSDSASVTKGESLTDTIQVVSRYTDMIVLRHPQSQAAQVAASVATVPVINAGDGSHLHPTQTLADLMTIKQYHDTLNGLTVAFVGDLKYSRTVHSLVRELLRFGSQRFIFVSDPALKIPADLSIELIKKSVSFTEVSQLATIQEPLDVLYLTRIQKERFSTMVEYEQVKDTVGLQPAQADLLRSNTLLMHPLPRGTELPVTFDHYPQAKYFDQVLFGRYMRMVLIDYLLQVNGKELNK</sequence>